<proteinExistence type="predicted"/>
<dbReference type="RefSeq" id="WP_248153784.1">
    <property type="nucleotide sequence ID" value="NZ_JALNMJ010000006.1"/>
</dbReference>
<feature type="transmembrane region" description="Helical" evidence="2">
    <location>
        <begin position="21"/>
        <end position="44"/>
    </location>
</feature>
<feature type="compositionally biased region" description="Acidic residues" evidence="1">
    <location>
        <begin position="198"/>
        <end position="216"/>
    </location>
</feature>
<feature type="region of interest" description="Disordered" evidence="1">
    <location>
        <begin position="61"/>
        <end position="231"/>
    </location>
</feature>
<keyword evidence="4" id="KW-1185">Reference proteome</keyword>
<feature type="compositionally biased region" description="Acidic residues" evidence="1">
    <location>
        <begin position="67"/>
        <end position="77"/>
    </location>
</feature>
<feature type="compositionally biased region" description="Acidic residues" evidence="1">
    <location>
        <begin position="132"/>
        <end position="149"/>
    </location>
</feature>
<comment type="caution">
    <text evidence="3">The sequence shown here is derived from an EMBL/GenBank/DDBJ whole genome shotgun (WGS) entry which is preliminary data.</text>
</comment>
<protein>
    <submittedName>
        <fullName evidence="3">DUF930 domain-containing protein</fullName>
    </submittedName>
</protein>
<keyword evidence="2" id="KW-0472">Membrane</keyword>
<evidence type="ECO:0000256" key="1">
    <source>
        <dbReference type="SAM" id="MobiDB-lite"/>
    </source>
</evidence>
<dbReference type="Proteomes" id="UP001431221">
    <property type="component" value="Unassembled WGS sequence"/>
</dbReference>
<feature type="compositionally biased region" description="Pro residues" evidence="1">
    <location>
        <begin position="98"/>
        <end position="109"/>
    </location>
</feature>
<feature type="compositionally biased region" description="Low complexity" evidence="1">
    <location>
        <begin position="83"/>
        <end position="97"/>
    </location>
</feature>
<dbReference type="InterPro" id="IPR009273">
    <property type="entry name" value="DUF930"/>
</dbReference>
<accession>A0ABT0GTA1</accession>
<gene>
    <name evidence="3" type="ORF">M0H32_10885</name>
</gene>
<reference evidence="3" key="1">
    <citation type="submission" date="2022-04" db="EMBL/GenBank/DDBJ databases">
        <title>Roseibium sp. CAU 1639 isolated from mud.</title>
        <authorList>
            <person name="Kim W."/>
        </authorList>
    </citation>
    <scope>NUCLEOTIDE SEQUENCE</scope>
    <source>
        <strain evidence="3">CAU 1639</strain>
    </source>
</reference>
<dbReference type="EMBL" id="JALNMJ010000006">
    <property type="protein sequence ID" value="MCK7612669.1"/>
    <property type="molecule type" value="Genomic_DNA"/>
</dbReference>
<name>A0ABT0GTA1_9HYPH</name>
<feature type="compositionally biased region" description="Low complexity" evidence="1">
    <location>
        <begin position="255"/>
        <end position="274"/>
    </location>
</feature>
<dbReference type="Pfam" id="PF06059">
    <property type="entry name" value="DUF930"/>
    <property type="match status" value="1"/>
</dbReference>
<evidence type="ECO:0000313" key="3">
    <source>
        <dbReference type="EMBL" id="MCK7612669.1"/>
    </source>
</evidence>
<feature type="compositionally biased region" description="Acidic residues" evidence="1">
    <location>
        <begin position="175"/>
        <end position="186"/>
    </location>
</feature>
<evidence type="ECO:0000256" key="2">
    <source>
        <dbReference type="SAM" id="Phobius"/>
    </source>
</evidence>
<evidence type="ECO:0000313" key="4">
    <source>
        <dbReference type="Proteomes" id="UP001431221"/>
    </source>
</evidence>
<feature type="region of interest" description="Disordered" evidence="1">
    <location>
        <begin position="252"/>
        <end position="274"/>
    </location>
</feature>
<keyword evidence="2" id="KW-1133">Transmembrane helix</keyword>
<feature type="compositionally biased region" description="Low complexity" evidence="1">
    <location>
        <begin position="110"/>
        <end position="121"/>
    </location>
</feature>
<organism evidence="3 4">
    <name type="scientific">Roseibium sediminicola</name>
    <dbReference type="NCBI Taxonomy" id="2933272"/>
    <lineage>
        <taxon>Bacteria</taxon>
        <taxon>Pseudomonadati</taxon>
        <taxon>Pseudomonadota</taxon>
        <taxon>Alphaproteobacteria</taxon>
        <taxon>Hyphomicrobiales</taxon>
        <taxon>Stappiaceae</taxon>
        <taxon>Roseibium</taxon>
    </lineage>
</organism>
<sequence length="394" mass="41841">MALVADMDHEIQARQAEDSPAFRWGLVTSICLHALAALVLTGVITGHVTEPLTDTVEVELVPPPPQEETEPAPEPEVPEVTPPEEQQTEEQQTQAEEAPPPPPPPPPPSSAESAEAIEPAADVPVLQPVEQFGEEDTAPPESTEDEPLDPTEPQQEAGEAEEQAESPEAPTVENEAVEDAPQETVEEPAQTDVTQEAEAAETDAAETDAPETEESTELASGTGADSDVGIADAPSVEDFGIVGPIVTDATPGVKPAAPARAARQQAPAASSSPPAGMLAARELYSRVLLDDPEARTAMRGMSEGQRLNLLCMTELRAQIASVSALPPELLPSFRPRGGTVLQPRNAAFRSLGRWFDVAFRCETDAGVTRVEKFAFKIGNEIPQSQWLERGLTGF</sequence>
<keyword evidence="2" id="KW-0812">Transmembrane</keyword>